<keyword evidence="4" id="KW-1185">Reference proteome</keyword>
<dbReference type="Pfam" id="PF13406">
    <property type="entry name" value="SLT_2"/>
    <property type="match status" value="1"/>
</dbReference>
<feature type="domain" description="Transglycosylase SLT" evidence="2">
    <location>
        <begin position="166"/>
        <end position="211"/>
    </location>
</feature>
<feature type="chain" id="PRO_5046420695" description="Transglycosylase SLT domain-containing protein" evidence="1">
    <location>
        <begin position="34"/>
        <end position="254"/>
    </location>
</feature>
<organism evidence="3 4">
    <name type="scientific">Yaniella flava</name>
    <dbReference type="NCBI Taxonomy" id="287930"/>
    <lineage>
        <taxon>Bacteria</taxon>
        <taxon>Bacillati</taxon>
        <taxon>Actinomycetota</taxon>
        <taxon>Actinomycetes</taxon>
        <taxon>Micrococcales</taxon>
        <taxon>Micrococcaceae</taxon>
        <taxon>Yaniella</taxon>
    </lineage>
</organism>
<protein>
    <recommendedName>
        <fullName evidence="2">Transglycosylase SLT domain-containing protein</fullName>
    </recommendedName>
</protein>
<keyword evidence="1" id="KW-0732">Signal</keyword>
<dbReference type="EMBL" id="BAAAMN010000008">
    <property type="protein sequence ID" value="GAA2028353.1"/>
    <property type="molecule type" value="Genomic_DNA"/>
</dbReference>
<dbReference type="PANTHER" id="PTHR30163:SF8">
    <property type="entry name" value="LYTIC MUREIN TRANSGLYCOSYLASE"/>
    <property type="match status" value="1"/>
</dbReference>
<sequence>MMTSHRKLSATAGRSVGAVIVGLLLASCSSNEAEHDPGPPEAPPNLEAVAAEAHSESTEDVPIAQLADSTWVEATATEYAIPQRAMSAYAGAALRIAETRPECQLGWNTLAGIGSVETSHASIDDSGLDGAGVAEPAITGPVLDGSEGIAEVADTDQGEIDNDEQWDRAVGPMQFLPETWETYAVDGNLDGQLDPQQIDDAVLTAGVYLCESAGDLTDDDEWVQAITTYNQSMEYARNVADAAPQRALTGSTAE</sequence>
<proteinExistence type="predicted"/>
<dbReference type="InterPro" id="IPR031304">
    <property type="entry name" value="SLT_2"/>
</dbReference>
<evidence type="ECO:0000259" key="2">
    <source>
        <dbReference type="Pfam" id="PF13406"/>
    </source>
</evidence>
<dbReference type="Proteomes" id="UP001501461">
    <property type="component" value="Unassembled WGS sequence"/>
</dbReference>
<name>A0ABP5FJW6_9MICC</name>
<dbReference type="InterPro" id="IPR023346">
    <property type="entry name" value="Lysozyme-like_dom_sf"/>
</dbReference>
<comment type="caution">
    <text evidence="3">The sequence shown here is derived from an EMBL/GenBank/DDBJ whole genome shotgun (WGS) entry which is preliminary data.</text>
</comment>
<dbReference type="PROSITE" id="PS51257">
    <property type="entry name" value="PROKAR_LIPOPROTEIN"/>
    <property type="match status" value="1"/>
</dbReference>
<evidence type="ECO:0000313" key="3">
    <source>
        <dbReference type="EMBL" id="GAA2028353.1"/>
    </source>
</evidence>
<dbReference type="PANTHER" id="PTHR30163">
    <property type="entry name" value="MEMBRANE-BOUND LYTIC MUREIN TRANSGLYCOSYLASE B"/>
    <property type="match status" value="1"/>
</dbReference>
<dbReference type="SUPFAM" id="SSF53955">
    <property type="entry name" value="Lysozyme-like"/>
    <property type="match status" value="1"/>
</dbReference>
<accession>A0ABP5FJW6</accession>
<dbReference type="CDD" id="cd13399">
    <property type="entry name" value="Slt35-like"/>
    <property type="match status" value="1"/>
</dbReference>
<dbReference type="InterPro" id="IPR043426">
    <property type="entry name" value="MltB-like"/>
</dbReference>
<feature type="signal peptide" evidence="1">
    <location>
        <begin position="1"/>
        <end position="33"/>
    </location>
</feature>
<gene>
    <name evidence="3" type="ORF">GCM10009720_05220</name>
</gene>
<dbReference type="Gene3D" id="1.10.530.10">
    <property type="match status" value="1"/>
</dbReference>
<evidence type="ECO:0000256" key="1">
    <source>
        <dbReference type="SAM" id="SignalP"/>
    </source>
</evidence>
<evidence type="ECO:0000313" key="4">
    <source>
        <dbReference type="Proteomes" id="UP001501461"/>
    </source>
</evidence>
<reference evidence="4" key="1">
    <citation type="journal article" date="2019" name="Int. J. Syst. Evol. Microbiol.">
        <title>The Global Catalogue of Microorganisms (GCM) 10K type strain sequencing project: providing services to taxonomists for standard genome sequencing and annotation.</title>
        <authorList>
            <consortium name="The Broad Institute Genomics Platform"/>
            <consortium name="The Broad Institute Genome Sequencing Center for Infectious Disease"/>
            <person name="Wu L."/>
            <person name="Ma J."/>
        </authorList>
    </citation>
    <scope>NUCLEOTIDE SEQUENCE [LARGE SCALE GENOMIC DNA]</scope>
    <source>
        <strain evidence="4">JCM 13595</strain>
    </source>
</reference>